<dbReference type="Pfam" id="PF00702">
    <property type="entry name" value="Hydrolase"/>
    <property type="match status" value="1"/>
</dbReference>
<dbReference type="Gene3D" id="1.10.150.240">
    <property type="entry name" value="Putative phosphatase, domain 2"/>
    <property type="match status" value="1"/>
</dbReference>
<dbReference type="InterPro" id="IPR023214">
    <property type="entry name" value="HAD_sf"/>
</dbReference>
<dbReference type="PANTHER" id="PTHR18901:SF38">
    <property type="entry name" value="PSEUDOURIDINE-5'-PHOSPHATASE"/>
    <property type="match status" value="1"/>
</dbReference>
<dbReference type="SFLD" id="SFLDS00003">
    <property type="entry name" value="Haloacid_Dehalogenase"/>
    <property type="match status" value="1"/>
</dbReference>
<accession>A0A8G2EZV1</accession>
<dbReference type="PRINTS" id="PR00413">
    <property type="entry name" value="HADHALOGNASE"/>
</dbReference>
<sequence>MTFPRQIRAVVFDMDGLLVDTETGFRDSFFAVTAERGHDVPMALFQQLIGVPNASALSALRAHYGPDFDAEGVFDACWVRFHESLDVGSILKAGVTDLLDHLDAMRIPRAIATSSPQEAVTRYLGPGGIVDRFDAVVTKGDYARPKPAPDPFLTAAARLGIDPVDCLALEDSHNGVRAAHAAGMMTVMVPDLLDPTEEMHEKCLHVAETLHHVLDLMRPGRRNRL</sequence>
<dbReference type="Proteomes" id="UP000198615">
    <property type="component" value="Unassembled WGS sequence"/>
</dbReference>
<reference evidence="1 2" key="1">
    <citation type="submission" date="2016-10" db="EMBL/GenBank/DDBJ databases">
        <authorList>
            <person name="Varghese N."/>
            <person name="Submissions S."/>
        </authorList>
    </citation>
    <scope>NUCLEOTIDE SEQUENCE [LARGE SCALE GENOMIC DNA]</scope>
    <source>
        <strain evidence="1 2">DSM 18839</strain>
    </source>
</reference>
<dbReference type="CDD" id="cd07505">
    <property type="entry name" value="HAD_BPGM-like"/>
    <property type="match status" value="1"/>
</dbReference>
<name>A0A8G2EZV1_9PROT</name>
<organism evidence="1 2">
    <name type="scientific">Thalassobaculum litoreum DSM 18839</name>
    <dbReference type="NCBI Taxonomy" id="1123362"/>
    <lineage>
        <taxon>Bacteria</taxon>
        <taxon>Pseudomonadati</taxon>
        <taxon>Pseudomonadota</taxon>
        <taxon>Alphaproteobacteria</taxon>
        <taxon>Rhodospirillales</taxon>
        <taxon>Thalassobaculaceae</taxon>
        <taxon>Thalassobaculum</taxon>
    </lineage>
</organism>
<dbReference type="NCBIfam" id="TIGR01509">
    <property type="entry name" value="HAD-SF-IA-v3"/>
    <property type="match status" value="1"/>
</dbReference>
<proteinExistence type="predicted"/>
<dbReference type="InterPro" id="IPR006439">
    <property type="entry name" value="HAD-SF_hydro_IA"/>
</dbReference>
<evidence type="ECO:0000313" key="2">
    <source>
        <dbReference type="Proteomes" id="UP000198615"/>
    </source>
</evidence>
<evidence type="ECO:0000313" key="1">
    <source>
        <dbReference type="EMBL" id="SDG40217.1"/>
    </source>
</evidence>
<gene>
    <name evidence="1" type="ORF">SAMN05660686_04285</name>
</gene>
<dbReference type="SUPFAM" id="SSF56784">
    <property type="entry name" value="HAD-like"/>
    <property type="match status" value="1"/>
</dbReference>
<dbReference type="EMBL" id="FNBW01000016">
    <property type="protein sequence ID" value="SDG40217.1"/>
    <property type="molecule type" value="Genomic_DNA"/>
</dbReference>
<dbReference type="InterPro" id="IPR023198">
    <property type="entry name" value="PGP-like_dom2"/>
</dbReference>
<dbReference type="OrthoDB" id="9800058at2"/>
<dbReference type="Gene3D" id="3.40.50.1000">
    <property type="entry name" value="HAD superfamily/HAD-like"/>
    <property type="match status" value="1"/>
</dbReference>
<dbReference type="SFLD" id="SFLDG01129">
    <property type="entry name" value="C1.5:_HAD__Beta-PGM__Phosphata"/>
    <property type="match status" value="1"/>
</dbReference>
<dbReference type="AlphaFoldDB" id="A0A8G2EZV1"/>
<protein>
    <submittedName>
        <fullName evidence="1">Haloacid dehalogenase superfamily, subfamily IA, variant 3 with third motif having DD or ED</fullName>
    </submittedName>
</protein>
<keyword evidence="2" id="KW-1185">Reference proteome</keyword>
<dbReference type="PANTHER" id="PTHR18901">
    <property type="entry name" value="2-DEOXYGLUCOSE-6-PHOSPHATE PHOSPHATASE 2"/>
    <property type="match status" value="1"/>
</dbReference>
<dbReference type="InterPro" id="IPR036412">
    <property type="entry name" value="HAD-like_sf"/>
</dbReference>
<dbReference type="RefSeq" id="WP_028794536.1">
    <property type="nucleotide sequence ID" value="NZ_FNBW01000016.1"/>
</dbReference>
<comment type="caution">
    <text evidence="1">The sequence shown here is derived from an EMBL/GenBank/DDBJ whole genome shotgun (WGS) entry which is preliminary data.</text>
</comment>